<dbReference type="InterPro" id="IPR007525">
    <property type="entry name" value="FrhB_FdhB_C"/>
</dbReference>
<dbReference type="EMBL" id="CP037968">
    <property type="protein sequence ID" value="QYZ78853.1"/>
    <property type="molecule type" value="Genomic_DNA"/>
</dbReference>
<dbReference type="GO" id="GO:0052592">
    <property type="term" value="F:oxidoreductase activity, acting on CH or CH2 groups, with an iron-sulfur protein as acceptor"/>
    <property type="evidence" value="ECO:0007669"/>
    <property type="project" value="TreeGrafter"/>
</dbReference>
<evidence type="ECO:0000313" key="2">
    <source>
        <dbReference type="EMBL" id="QYZ78853.1"/>
    </source>
</evidence>
<dbReference type="OrthoDB" id="38261at2157"/>
<dbReference type="Gene3D" id="3.30.70.20">
    <property type="match status" value="1"/>
</dbReference>
<dbReference type="Pfam" id="PF00037">
    <property type="entry name" value="Fer4"/>
    <property type="match status" value="1"/>
</dbReference>
<name>A0A8G1EFK1_9EURY</name>
<dbReference type="InterPro" id="IPR017900">
    <property type="entry name" value="4Fe4S_Fe_S_CS"/>
</dbReference>
<evidence type="ECO:0000259" key="1">
    <source>
        <dbReference type="PROSITE" id="PS51379"/>
    </source>
</evidence>
<dbReference type="RefSeq" id="WP_220682622.1">
    <property type="nucleotide sequence ID" value="NZ_CP037968.1"/>
</dbReference>
<sequence length="337" mass="36454">MAEKNYKDLEREVWEKGLCTRCGACTAVCPVDAFTFPPGSPAHPEPPRYCKMEADDVPCGSCYLACPRVEGLSRPADPLGDYRSAVTARATFPIPGRQSGGAVTALLVNALDKGLVDAVVTVAEDPWTRKPQSVVITGKEALVAQAGSRYNWWVPLLAALKEAVVVRKYRRVAVVALPCAAAALARIRSSGLDLHAPYARAVRLVVGLFCTETFDYERLMEGKVRGELGIEPWEIERMDVRGSLRVTAGERTFELPLDELETCIPEGCRHCTDFAAWGADISAGAVGSPAGYTTLLIRTSTGRGFFEEAVNAGLLEVGEPVDLARVEALARKKMGRQ</sequence>
<reference evidence="2" key="1">
    <citation type="journal article" date="2005" name="Int. J. Syst. Evol. Microbiol.">
        <title>Methanofollis formosanus sp. nov., isolated from a fish pond.</title>
        <authorList>
            <person name="Wu S.Y."/>
            <person name="Chen S.C."/>
            <person name="Lai M.C."/>
        </authorList>
    </citation>
    <scope>NUCLEOTIDE SEQUENCE</scope>
    <source>
        <strain evidence="2">ML15</strain>
    </source>
</reference>
<dbReference type="Pfam" id="PF04432">
    <property type="entry name" value="FrhB_FdhB_C"/>
    <property type="match status" value="1"/>
</dbReference>
<proteinExistence type="predicted"/>
<dbReference type="KEGG" id="mfk:E2N92_05115"/>
<dbReference type="Pfam" id="PF04422">
    <property type="entry name" value="FrhB_FdhB_N"/>
    <property type="match status" value="1"/>
</dbReference>
<evidence type="ECO:0000313" key="3">
    <source>
        <dbReference type="Proteomes" id="UP000826709"/>
    </source>
</evidence>
<protein>
    <recommendedName>
        <fullName evidence="1">4Fe-4S ferredoxin-type domain-containing protein</fullName>
    </recommendedName>
</protein>
<dbReference type="Proteomes" id="UP000826709">
    <property type="component" value="Chromosome"/>
</dbReference>
<dbReference type="InterPro" id="IPR007516">
    <property type="entry name" value="Co_F420_Hydgase/DH_bsu_N"/>
</dbReference>
<keyword evidence="3" id="KW-1185">Reference proteome</keyword>
<gene>
    <name evidence="2" type="ORF">E2N92_05115</name>
</gene>
<dbReference type="PROSITE" id="PS00198">
    <property type="entry name" value="4FE4S_FER_1"/>
    <property type="match status" value="1"/>
</dbReference>
<feature type="domain" description="4Fe-4S ferredoxin-type" evidence="1">
    <location>
        <begin position="10"/>
        <end position="39"/>
    </location>
</feature>
<reference evidence="2" key="2">
    <citation type="submission" date="2019-03" db="EMBL/GenBank/DDBJ databases">
        <authorList>
            <person name="Chen S.-C."/>
            <person name="Wu S.-Y."/>
            <person name="Lai M.-C."/>
        </authorList>
    </citation>
    <scope>NUCLEOTIDE SEQUENCE</scope>
    <source>
        <strain evidence="2">ML15</strain>
    </source>
</reference>
<organism evidence="2 3">
    <name type="scientific">Methanofollis formosanus</name>
    <dbReference type="NCBI Taxonomy" id="299308"/>
    <lineage>
        <taxon>Archaea</taxon>
        <taxon>Methanobacteriati</taxon>
        <taxon>Methanobacteriota</taxon>
        <taxon>Stenosarchaea group</taxon>
        <taxon>Methanomicrobia</taxon>
        <taxon>Methanomicrobiales</taxon>
        <taxon>Methanomicrobiaceae</taxon>
        <taxon>Methanofollis</taxon>
    </lineage>
</organism>
<dbReference type="InterPro" id="IPR045220">
    <property type="entry name" value="FRHB/FDHB/HCAR-like"/>
</dbReference>
<dbReference type="AlphaFoldDB" id="A0A8G1EFK1"/>
<dbReference type="PANTHER" id="PTHR31332:SF0">
    <property type="entry name" value="7-HYDROXYMETHYL CHLOROPHYLL A REDUCTASE, CHLOROPLASTIC"/>
    <property type="match status" value="1"/>
</dbReference>
<dbReference type="PANTHER" id="PTHR31332">
    <property type="entry name" value="7-HYDROXYMETHYL CHLOROPHYLL A REDUCTASE, CHLOROPLASTIC"/>
    <property type="match status" value="1"/>
</dbReference>
<dbReference type="PROSITE" id="PS51379">
    <property type="entry name" value="4FE4S_FER_2"/>
    <property type="match status" value="1"/>
</dbReference>
<accession>A0A8G1EFK1</accession>
<dbReference type="SUPFAM" id="SSF54862">
    <property type="entry name" value="4Fe-4S ferredoxins"/>
    <property type="match status" value="1"/>
</dbReference>
<dbReference type="InterPro" id="IPR017896">
    <property type="entry name" value="4Fe4S_Fe-S-bd"/>
</dbReference>